<proteinExistence type="predicted"/>
<gene>
    <name evidence="1" type="ORF">CLV63_10326</name>
</gene>
<organism evidence="1 2">
    <name type="scientific">Murinocardiopsis flavida</name>
    <dbReference type="NCBI Taxonomy" id="645275"/>
    <lineage>
        <taxon>Bacteria</taxon>
        <taxon>Bacillati</taxon>
        <taxon>Actinomycetota</taxon>
        <taxon>Actinomycetes</taxon>
        <taxon>Streptosporangiales</taxon>
        <taxon>Nocardiopsidaceae</taxon>
        <taxon>Murinocardiopsis</taxon>
    </lineage>
</organism>
<reference evidence="1 2" key="1">
    <citation type="submission" date="2018-03" db="EMBL/GenBank/DDBJ databases">
        <title>Genomic Encyclopedia of Archaeal and Bacterial Type Strains, Phase II (KMG-II): from individual species to whole genera.</title>
        <authorList>
            <person name="Goeker M."/>
        </authorList>
    </citation>
    <scope>NUCLEOTIDE SEQUENCE [LARGE SCALE GENOMIC DNA]</scope>
    <source>
        <strain evidence="1 2">DSM 45312</strain>
    </source>
</reference>
<comment type="caution">
    <text evidence="1">The sequence shown here is derived from an EMBL/GenBank/DDBJ whole genome shotgun (WGS) entry which is preliminary data.</text>
</comment>
<dbReference type="AlphaFoldDB" id="A0A2P8DPZ9"/>
<keyword evidence="2" id="KW-1185">Reference proteome</keyword>
<evidence type="ECO:0008006" key="3">
    <source>
        <dbReference type="Google" id="ProtNLM"/>
    </source>
</evidence>
<name>A0A2P8DPZ9_9ACTN</name>
<dbReference type="InterPro" id="IPR029060">
    <property type="entry name" value="PIN-like_dom_sf"/>
</dbReference>
<evidence type="ECO:0000313" key="2">
    <source>
        <dbReference type="Proteomes" id="UP000240542"/>
    </source>
</evidence>
<protein>
    <recommendedName>
        <fullName evidence="3">PIN domain-containing protein</fullName>
    </recommendedName>
</protein>
<accession>A0A2P8DPZ9</accession>
<dbReference type="SUPFAM" id="SSF88723">
    <property type="entry name" value="PIN domain-like"/>
    <property type="match status" value="1"/>
</dbReference>
<sequence length="261" mass="29655">MADLALDTQELVALHKTGNPPANGNNNFITSTTAQEFLGVRNAGTGRLRYWIPSELRPKSMSSLTGKEWRIFIQQHANWRPWNASRRLDKIGLYFGQDYPAVEEIGHRAIAKMVNDGESWLLGACAEIAGTRFSRITRSRMEYLEENEILCRPLTYHSAEASLSIFHAFTNKYAIKSNYRNSLNDILILSVARHWSMSLLTRDQLLAKFSVEYLGTSVNSIQESTTIGFGKPISPGVKMRESKGYVNRHWNITGRRVNYHS</sequence>
<dbReference type="EMBL" id="PYGA01000003">
    <property type="protein sequence ID" value="PSK99305.1"/>
    <property type="molecule type" value="Genomic_DNA"/>
</dbReference>
<evidence type="ECO:0000313" key="1">
    <source>
        <dbReference type="EMBL" id="PSK99305.1"/>
    </source>
</evidence>
<dbReference type="Proteomes" id="UP000240542">
    <property type="component" value="Unassembled WGS sequence"/>
</dbReference>